<feature type="compositionally biased region" description="Polar residues" evidence="7">
    <location>
        <begin position="608"/>
        <end position="627"/>
    </location>
</feature>
<protein>
    <recommendedName>
        <fullName evidence="8">Zn(2)-C6 fungal-type domain-containing protein</fullName>
    </recommendedName>
</protein>
<feature type="domain" description="Zn(2)-C6 fungal-type" evidence="8">
    <location>
        <begin position="23"/>
        <end position="54"/>
    </location>
</feature>
<dbReference type="HOGENOM" id="CLU_007091_0_2_1"/>
<evidence type="ECO:0000313" key="10">
    <source>
        <dbReference type="Proteomes" id="UP000054266"/>
    </source>
</evidence>
<dbReference type="InterPro" id="IPR051430">
    <property type="entry name" value="Fungal_TF_Env_Response"/>
</dbReference>
<keyword evidence="4" id="KW-0238">DNA-binding</keyword>
<dbReference type="Proteomes" id="UP000054266">
    <property type="component" value="Unassembled WGS sequence"/>
</dbReference>
<reference evidence="9 10" key="1">
    <citation type="submission" date="2015-01" db="EMBL/GenBank/DDBJ databases">
        <title>The Genome Sequence of Capronia semiimmersa CBS27337.</title>
        <authorList>
            <consortium name="The Broad Institute Genomics Platform"/>
            <person name="Cuomo C."/>
            <person name="de Hoog S."/>
            <person name="Gorbushina A."/>
            <person name="Stielow B."/>
            <person name="Teixiera M."/>
            <person name="Abouelleil A."/>
            <person name="Chapman S.B."/>
            <person name="Priest M."/>
            <person name="Young S.K."/>
            <person name="Wortman J."/>
            <person name="Nusbaum C."/>
            <person name="Birren B."/>
        </authorList>
    </citation>
    <scope>NUCLEOTIDE SEQUENCE [LARGE SCALE GENOMIC DNA]</scope>
    <source>
        <strain evidence="9 10">CBS 27337</strain>
    </source>
</reference>
<name>A0A0D2FCG2_9EURO</name>
<dbReference type="SMART" id="SM00066">
    <property type="entry name" value="GAL4"/>
    <property type="match status" value="1"/>
</dbReference>
<accession>A0A0D2FCG2</accession>
<keyword evidence="6" id="KW-0539">Nucleus</keyword>
<dbReference type="Gene3D" id="4.10.240.10">
    <property type="entry name" value="Zn(2)-C6 fungal-type DNA-binding domain"/>
    <property type="match status" value="1"/>
</dbReference>
<dbReference type="GO" id="GO:0005634">
    <property type="term" value="C:nucleus"/>
    <property type="evidence" value="ECO:0007669"/>
    <property type="project" value="TreeGrafter"/>
</dbReference>
<dbReference type="SUPFAM" id="SSF57701">
    <property type="entry name" value="Zn2/Cys6 DNA-binding domain"/>
    <property type="match status" value="1"/>
</dbReference>
<dbReference type="CDD" id="cd12148">
    <property type="entry name" value="fungal_TF_MHR"/>
    <property type="match status" value="1"/>
</dbReference>
<dbReference type="PANTHER" id="PTHR31944">
    <property type="entry name" value="HEME-RESPONSIVE ZINC FINGER TRANSCRIPTION FACTOR HAP1"/>
    <property type="match status" value="1"/>
</dbReference>
<dbReference type="AlphaFoldDB" id="A0A0D2FCG2"/>
<keyword evidence="10" id="KW-1185">Reference proteome</keyword>
<evidence type="ECO:0000256" key="3">
    <source>
        <dbReference type="ARBA" id="ARBA00023015"/>
    </source>
</evidence>
<evidence type="ECO:0000256" key="1">
    <source>
        <dbReference type="ARBA" id="ARBA00022723"/>
    </source>
</evidence>
<dbReference type="InterPro" id="IPR001138">
    <property type="entry name" value="Zn2Cys6_DnaBD"/>
</dbReference>
<organism evidence="9 10">
    <name type="scientific">Phialophora macrospora</name>
    <dbReference type="NCBI Taxonomy" id="1851006"/>
    <lineage>
        <taxon>Eukaryota</taxon>
        <taxon>Fungi</taxon>
        <taxon>Dikarya</taxon>
        <taxon>Ascomycota</taxon>
        <taxon>Pezizomycotina</taxon>
        <taxon>Eurotiomycetes</taxon>
        <taxon>Chaetothyriomycetidae</taxon>
        <taxon>Chaetothyriales</taxon>
        <taxon>Herpotrichiellaceae</taxon>
        <taxon>Phialophora</taxon>
    </lineage>
</organism>
<sequence length="756" mass="84872">MSDAGSINPAAAPPTKRPRPVVSCLVCRQKKLKCSRTHPCQHCVRIGRPSRCQYQEGQEPEPNLDHSAPYTAPNKRPRVLPTPDNNDDEESSDRIDARRQGSVVAKLGVVEDLQERVARLECALLAQNQPLRGESASYPPSVAASKSRSSVDETNCLGRSVHISSKFKDACAFLTRLQHDASTSPQILQLRADLKDFHSSVETNHHAQRSHAMSASSTTRHPLQLPPFDVCKKLAVLYFDNMEHCFRVLIWSEFKDQLDLLLSEGESACKFGFVPQLVGALAIAVLLGTHEECEAAAAYRTINPTEAIYFMEDFLRGLHHNERYRLPALQVKMLVLICRWLNLDSFDNLFRLNGELLRDALVMKMDQDPSSLKDVSVFEGELRRRNWMTIVEVDLMLSILCKLPCLVPPFTSKPPRNVNDREIFEGMSALPPSRPTTDWTDGLCQYLLAQSFPRRVAACSQLDKISRVTAEEILPHTRYLEQVLQELPPPLRFNYSGDEASKTPARLMARMELDISIRRPLMHLYSRGVLSPGLEDVQRELRPGYVQSCLMIANYQDLFDPQYSELNVPRPRGYWDFFYSCYRQELGQATLGLCLEIKNLGSTVHSNGNVSTDSASSPDLPPSTTVLKSPPYTRESLINAVNDTLEPMRRRLSHRASKVKDLVYYEIILASLLPVQAGQTKEIVITNRLHSLVRKCQDELDRSPVPNTAAASTQDPEAHFIPDGDISSFDPLWEGFPTIDIFEPGGFAPTLADSGP</sequence>
<dbReference type="STRING" id="5601.A0A0D2FCG2"/>
<feature type="region of interest" description="Disordered" evidence="7">
    <location>
        <begin position="608"/>
        <end position="628"/>
    </location>
</feature>
<dbReference type="PROSITE" id="PS00463">
    <property type="entry name" value="ZN2_CY6_FUNGAL_1"/>
    <property type="match status" value="1"/>
</dbReference>
<keyword evidence="3" id="KW-0805">Transcription regulation</keyword>
<keyword evidence="5" id="KW-0804">Transcription</keyword>
<evidence type="ECO:0000259" key="8">
    <source>
        <dbReference type="PROSITE" id="PS50048"/>
    </source>
</evidence>
<dbReference type="PANTHER" id="PTHR31944:SF131">
    <property type="entry name" value="HEME-RESPONSIVE ZINC FINGER TRANSCRIPTION FACTOR HAP1"/>
    <property type="match status" value="1"/>
</dbReference>
<dbReference type="GO" id="GO:0001228">
    <property type="term" value="F:DNA-binding transcription activator activity, RNA polymerase II-specific"/>
    <property type="evidence" value="ECO:0007669"/>
    <property type="project" value="TreeGrafter"/>
</dbReference>
<evidence type="ECO:0000256" key="7">
    <source>
        <dbReference type="SAM" id="MobiDB-lite"/>
    </source>
</evidence>
<dbReference type="EMBL" id="KN846960">
    <property type="protein sequence ID" value="KIW65703.1"/>
    <property type="molecule type" value="Genomic_DNA"/>
</dbReference>
<evidence type="ECO:0000256" key="5">
    <source>
        <dbReference type="ARBA" id="ARBA00023163"/>
    </source>
</evidence>
<evidence type="ECO:0000313" key="9">
    <source>
        <dbReference type="EMBL" id="KIW65703.1"/>
    </source>
</evidence>
<feature type="region of interest" description="Disordered" evidence="7">
    <location>
        <begin position="700"/>
        <end position="721"/>
    </location>
</feature>
<dbReference type="PROSITE" id="PS50048">
    <property type="entry name" value="ZN2_CY6_FUNGAL_2"/>
    <property type="match status" value="1"/>
</dbReference>
<dbReference type="Pfam" id="PF00172">
    <property type="entry name" value="Zn_clus"/>
    <property type="match status" value="1"/>
</dbReference>
<feature type="region of interest" description="Disordered" evidence="7">
    <location>
        <begin position="54"/>
        <end position="97"/>
    </location>
</feature>
<feature type="compositionally biased region" description="Polar residues" evidence="7">
    <location>
        <begin position="705"/>
        <end position="715"/>
    </location>
</feature>
<dbReference type="GO" id="GO:0000978">
    <property type="term" value="F:RNA polymerase II cis-regulatory region sequence-specific DNA binding"/>
    <property type="evidence" value="ECO:0007669"/>
    <property type="project" value="TreeGrafter"/>
</dbReference>
<evidence type="ECO:0000256" key="2">
    <source>
        <dbReference type="ARBA" id="ARBA00022833"/>
    </source>
</evidence>
<keyword evidence="2" id="KW-0862">Zinc</keyword>
<dbReference type="InterPro" id="IPR036864">
    <property type="entry name" value="Zn2-C6_fun-type_DNA-bd_sf"/>
</dbReference>
<gene>
    <name evidence="9" type="ORF">PV04_07936</name>
</gene>
<evidence type="ECO:0000256" key="4">
    <source>
        <dbReference type="ARBA" id="ARBA00023125"/>
    </source>
</evidence>
<proteinExistence type="predicted"/>
<dbReference type="GO" id="GO:0008270">
    <property type="term" value="F:zinc ion binding"/>
    <property type="evidence" value="ECO:0007669"/>
    <property type="project" value="InterPro"/>
</dbReference>
<evidence type="ECO:0000256" key="6">
    <source>
        <dbReference type="ARBA" id="ARBA00023242"/>
    </source>
</evidence>
<dbReference type="CDD" id="cd00067">
    <property type="entry name" value="GAL4"/>
    <property type="match status" value="1"/>
</dbReference>
<keyword evidence="1" id="KW-0479">Metal-binding</keyword>